<evidence type="ECO:0000313" key="1">
    <source>
        <dbReference type="EMBL" id="EOY51109.1"/>
    </source>
</evidence>
<dbReference type="EMBL" id="CM001889">
    <property type="protein sequence ID" value="EOY51109.1"/>
    <property type="molecule type" value="Genomic_DNA"/>
</dbReference>
<reference evidence="2" key="1">
    <citation type="journal article" date="2013" name="Genome Biol. Evol.">
        <title>The genome sequence of Streptomyces lividans 66 reveals a novel tRNA-dependent peptide biosynthetic system within a metal-related genomic island.</title>
        <authorList>
            <person name="Cruz-Morales P."/>
            <person name="Vijgenboom E."/>
            <person name="Iruegas-Bocardo F."/>
            <person name="Girard G."/>
            <person name="Yanez-Guerra L.A."/>
            <person name="Ramos-Aboites H.E."/>
            <person name="Pernodet J.L."/>
            <person name="Anne J."/>
            <person name="van Wezel G.P."/>
            <person name="Barona-Gomez F."/>
        </authorList>
    </citation>
    <scope>NUCLEOTIDE SEQUENCE [LARGE SCALE GENOMIC DNA]</scope>
    <source>
        <strain evidence="2">1326</strain>
    </source>
</reference>
<dbReference type="AlphaFoldDB" id="A0A7U9DVW4"/>
<proteinExistence type="predicted"/>
<organism evidence="1 2">
    <name type="scientific">Streptomyces lividans 1326</name>
    <dbReference type="NCBI Taxonomy" id="1200984"/>
    <lineage>
        <taxon>Bacteria</taxon>
        <taxon>Bacillati</taxon>
        <taxon>Actinomycetota</taxon>
        <taxon>Actinomycetes</taxon>
        <taxon>Kitasatosporales</taxon>
        <taxon>Streptomycetaceae</taxon>
        <taxon>Streptomyces</taxon>
    </lineage>
</organism>
<dbReference type="Proteomes" id="UP000014062">
    <property type="component" value="Chromosome"/>
</dbReference>
<accession>A0A7U9DVW4</accession>
<evidence type="ECO:0000313" key="2">
    <source>
        <dbReference type="Proteomes" id="UP000014062"/>
    </source>
</evidence>
<gene>
    <name evidence="1" type="ORF">SLI_6402</name>
</gene>
<sequence>MFRSGGTCPGGASYVTRSALPRGGPFYVFPVRVLRHVAVRLGDTFTRVVQSTGRAVSRPGGSRRGRLV</sequence>
<protein>
    <submittedName>
        <fullName evidence="1">Uncharacterized protein</fullName>
    </submittedName>
</protein>
<name>A0A7U9DVW4_STRLI</name>